<keyword evidence="2" id="KW-0472">Membrane</keyword>
<keyword evidence="2" id="KW-1133">Transmembrane helix</keyword>
<feature type="compositionally biased region" description="Acidic residues" evidence="1">
    <location>
        <begin position="134"/>
        <end position="148"/>
    </location>
</feature>
<evidence type="ECO:0000256" key="2">
    <source>
        <dbReference type="SAM" id="Phobius"/>
    </source>
</evidence>
<dbReference type="EMBL" id="KN275964">
    <property type="protein sequence ID" value="EEH50141.2"/>
    <property type="molecule type" value="Genomic_DNA"/>
</dbReference>
<dbReference type="VEuPathDB" id="FungiDB:PADG_06220"/>
<dbReference type="GeneID" id="22584998"/>
<feature type="compositionally biased region" description="Acidic residues" evidence="1">
    <location>
        <begin position="84"/>
        <end position="102"/>
    </location>
</feature>
<keyword evidence="4" id="KW-1185">Reference proteome</keyword>
<gene>
    <name evidence="3" type="ORF">PADG_06220</name>
</gene>
<dbReference type="OrthoDB" id="5427070at2759"/>
<accession>C1GH01</accession>
<proteinExistence type="predicted"/>
<protein>
    <submittedName>
        <fullName evidence="3">Uncharacterized protein</fullName>
    </submittedName>
</protein>
<feature type="compositionally biased region" description="Basic and acidic residues" evidence="1">
    <location>
        <begin position="107"/>
        <end position="133"/>
    </location>
</feature>
<dbReference type="HOGENOM" id="CLU_092550_0_1_1"/>
<organism evidence="3 4">
    <name type="scientific">Paracoccidioides brasiliensis (strain Pb18)</name>
    <dbReference type="NCBI Taxonomy" id="502780"/>
    <lineage>
        <taxon>Eukaryota</taxon>
        <taxon>Fungi</taxon>
        <taxon>Dikarya</taxon>
        <taxon>Ascomycota</taxon>
        <taxon>Pezizomycotina</taxon>
        <taxon>Eurotiomycetes</taxon>
        <taxon>Eurotiomycetidae</taxon>
        <taxon>Onygenales</taxon>
        <taxon>Ajellomycetaceae</taxon>
        <taxon>Paracoccidioides</taxon>
    </lineage>
</organism>
<dbReference type="RefSeq" id="XP_010761652.1">
    <property type="nucleotide sequence ID" value="XM_010763350.1"/>
</dbReference>
<dbReference type="eggNOG" id="ENOG502SSYK">
    <property type="taxonomic scope" value="Eukaryota"/>
</dbReference>
<dbReference type="AlphaFoldDB" id="C1GH01"/>
<dbReference type="InParanoid" id="C1GH01"/>
<sequence length="167" mass="18881">MSGLLQVVKTILIPALISLSVYLLLSLLILPFIRRHRQRYAHYLPLQTITAHTSTLRERISDALMRSLLPSSWRLRHSVGGGHDDDDDGGSVFDQEEGEDMVGFEMDVDRREALERRRGDVVDSERRLSRDLEEGFMDDSDEEDGEDGEGQRRGGCGSGDDRRVRPG</sequence>
<evidence type="ECO:0000313" key="4">
    <source>
        <dbReference type="Proteomes" id="UP000001628"/>
    </source>
</evidence>
<dbReference type="KEGG" id="pbn:PADG_06220"/>
<dbReference type="Proteomes" id="UP000001628">
    <property type="component" value="Unassembled WGS sequence"/>
</dbReference>
<feature type="region of interest" description="Disordered" evidence="1">
    <location>
        <begin position="78"/>
        <end position="167"/>
    </location>
</feature>
<dbReference type="OMA" id="IADKVMH"/>
<evidence type="ECO:0000313" key="3">
    <source>
        <dbReference type="EMBL" id="EEH50141.2"/>
    </source>
</evidence>
<name>C1GH01_PARBD</name>
<reference evidence="3 4" key="1">
    <citation type="journal article" date="2011" name="PLoS Genet.">
        <title>Comparative genomic analysis of human fungal pathogens causing paracoccidioidomycosis.</title>
        <authorList>
            <person name="Desjardins C.A."/>
            <person name="Champion M.D."/>
            <person name="Holder J.W."/>
            <person name="Muszewska A."/>
            <person name="Goldberg J."/>
            <person name="Bailao A.M."/>
            <person name="Brigido M.M."/>
            <person name="Ferreira M.E."/>
            <person name="Garcia A.M."/>
            <person name="Grynberg M."/>
            <person name="Gujja S."/>
            <person name="Heiman D.I."/>
            <person name="Henn M.R."/>
            <person name="Kodira C.D."/>
            <person name="Leon-Narvaez H."/>
            <person name="Longo L.V."/>
            <person name="Ma L.J."/>
            <person name="Malavazi I."/>
            <person name="Matsuo A.L."/>
            <person name="Morais F.V."/>
            <person name="Pereira M."/>
            <person name="Rodriguez-Brito S."/>
            <person name="Sakthikumar S."/>
            <person name="Salem-Izacc S.M."/>
            <person name="Sykes S.M."/>
            <person name="Teixeira M.M."/>
            <person name="Vallejo M.C."/>
            <person name="Walter M.E."/>
            <person name="Yandava C."/>
            <person name="Young S."/>
            <person name="Zeng Q."/>
            <person name="Zucker J."/>
            <person name="Felipe M.S."/>
            <person name="Goldman G.H."/>
            <person name="Haas B.J."/>
            <person name="McEwen J.G."/>
            <person name="Nino-Vega G."/>
            <person name="Puccia R."/>
            <person name="San-Blas G."/>
            <person name="Soares C.M."/>
            <person name="Birren B.W."/>
            <person name="Cuomo C.A."/>
        </authorList>
    </citation>
    <scope>NUCLEOTIDE SEQUENCE [LARGE SCALE GENOMIC DNA]</scope>
    <source>
        <strain evidence="3 4">Pb18</strain>
    </source>
</reference>
<feature type="transmembrane region" description="Helical" evidence="2">
    <location>
        <begin position="12"/>
        <end position="33"/>
    </location>
</feature>
<evidence type="ECO:0000256" key="1">
    <source>
        <dbReference type="SAM" id="MobiDB-lite"/>
    </source>
</evidence>
<keyword evidence="2" id="KW-0812">Transmembrane</keyword>